<dbReference type="InterPro" id="IPR010466">
    <property type="entry name" value="DUF1058"/>
</dbReference>
<organism evidence="1 2">
    <name type="scientific">Rhizobium soli</name>
    <dbReference type="NCBI Taxonomy" id="424798"/>
    <lineage>
        <taxon>Bacteria</taxon>
        <taxon>Pseudomonadati</taxon>
        <taxon>Pseudomonadota</taxon>
        <taxon>Alphaproteobacteria</taxon>
        <taxon>Hyphomicrobiales</taxon>
        <taxon>Rhizobiaceae</taxon>
        <taxon>Rhizobium/Agrobacterium group</taxon>
        <taxon>Rhizobium</taxon>
    </lineage>
</organism>
<sequence>MPALLVLIAILAPVETGGSVPQAQAAFNDGWKKGRSTGFPIPRFVSLKSRTAHMRVGPSLDHPTSYVYSARGLPLEIIEEYGNWRRVRDQQGASGWMFAALLSGNRTAVVGPWIKETVPLRIAPASDGRPVAQLQAEVKLDIVRCDGRWCRAQLQNRRLAGFVRQADLWGVYPGETIE</sequence>
<dbReference type="EMBL" id="JACHBU010000001">
    <property type="protein sequence ID" value="MBB6507190.1"/>
    <property type="molecule type" value="Genomic_DNA"/>
</dbReference>
<dbReference type="Proteomes" id="UP000585437">
    <property type="component" value="Unassembled WGS sequence"/>
</dbReference>
<dbReference type="AlphaFoldDB" id="A0A7X0JGK3"/>
<protein>
    <submittedName>
        <fullName evidence="1">SH3-like domain-containing protein</fullName>
    </submittedName>
</protein>
<keyword evidence="2" id="KW-1185">Reference proteome</keyword>
<accession>A0A7X0JGK3</accession>
<proteinExistence type="predicted"/>
<dbReference type="Pfam" id="PF06347">
    <property type="entry name" value="SH3_4"/>
    <property type="match status" value="2"/>
</dbReference>
<name>A0A7X0JGK3_9HYPH</name>
<dbReference type="RefSeq" id="WP_062455533.1">
    <property type="nucleotide sequence ID" value="NZ_JACHBU010000001.1"/>
</dbReference>
<evidence type="ECO:0000313" key="2">
    <source>
        <dbReference type="Proteomes" id="UP000585437"/>
    </source>
</evidence>
<reference evidence="1 2" key="1">
    <citation type="submission" date="2020-08" db="EMBL/GenBank/DDBJ databases">
        <title>The Agave Microbiome: Exploring the role of microbial communities in plant adaptations to desert environments.</title>
        <authorList>
            <person name="Partida-Martinez L.P."/>
        </authorList>
    </citation>
    <scope>NUCLEOTIDE SEQUENCE [LARGE SCALE GENOMIC DNA]</scope>
    <source>
        <strain evidence="1 2">AS3.12</strain>
    </source>
</reference>
<comment type="caution">
    <text evidence="1">The sequence shown here is derived from an EMBL/GenBank/DDBJ whole genome shotgun (WGS) entry which is preliminary data.</text>
</comment>
<evidence type="ECO:0000313" key="1">
    <source>
        <dbReference type="EMBL" id="MBB6507190.1"/>
    </source>
</evidence>
<gene>
    <name evidence="1" type="ORF">F4695_000509</name>
</gene>